<accession>A0A4U5LNC4</accession>
<evidence type="ECO:0000313" key="2">
    <source>
        <dbReference type="Proteomes" id="UP000298663"/>
    </source>
</evidence>
<comment type="caution">
    <text evidence="1">The sequence shown here is derived from an EMBL/GenBank/DDBJ whole genome shotgun (WGS) entry which is preliminary data.</text>
</comment>
<reference evidence="1 2" key="2">
    <citation type="journal article" date="2019" name="G3 (Bethesda)">
        <title>Hybrid Assembly of the Genome of the Entomopathogenic Nematode Steinernema carpocapsae Identifies the X-Chromosome.</title>
        <authorList>
            <person name="Serra L."/>
            <person name="Macchietto M."/>
            <person name="Macias-Munoz A."/>
            <person name="McGill C.J."/>
            <person name="Rodriguez I.M."/>
            <person name="Rodriguez B."/>
            <person name="Murad R."/>
            <person name="Mortazavi A."/>
        </authorList>
    </citation>
    <scope>NUCLEOTIDE SEQUENCE [LARGE SCALE GENOMIC DNA]</scope>
    <source>
        <strain evidence="1 2">ALL</strain>
    </source>
</reference>
<dbReference type="Proteomes" id="UP000298663">
    <property type="component" value="Unassembled WGS sequence"/>
</dbReference>
<protein>
    <submittedName>
        <fullName evidence="1">Uncharacterized protein</fullName>
    </submittedName>
</protein>
<reference evidence="1 2" key="1">
    <citation type="journal article" date="2015" name="Genome Biol.">
        <title>Comparative genomics of Steinernema reveals deeply conserved gene regulatory networks.</title>
        <authorList>
            <person name="Dillman A.R."/>
            <person name="Macchietto M."/>
            <person name="Porter C.F."/>
            <person name="Rogers A."/>
            <person name="Williams B."/>
            <person name="Antoshechkin I."/>
            <person name="Lee M.M."/>
            <person name="Goodwin Z."/>
            <person name="Lu X."/>
            <person name="Lewis E.E."/>
            <person name="Goodrich-Blair H."/>
            <person name="Stock S.P."/>
            <person name="Adams B.J."/>
            <person name="Sternberg P.W."/>
            <person name="Mortazavi A."/>
        </authorList>
    </citation>
    <scope>NUCLEOTIDE SEQUENCE [LARGE SCALE GENOMIC DNA]</scope>
    <source>
        <strain evidence="1 2">ALL</strain>
    </source>
</reference>
<gene>
    <name evidence="1" type="ORF">L596_030851</name>
</gene>
<dbReference type="EMBL" id="AZBU02000016">
    <property type="protein sequence ID" value="TKR57372.1"/>
    <property type="molecule type" value="Genomic_DNA"/>
</dbReference>
<organism evidence="1 2">
    <name type="scientific">Steinernema carpocapsae</name>
    <name type="common">Entomopathogenic nematode</name>
    <dbReference type="NCBI Taxonomy" id="34508"/>
    <lineage>
        <taxon>Eukaryota</taxon>
        <taxon>Metazoa</taxon>
        <taxon>Ecdysozoa</taxon>
        <taxon>Nematoda</taxon>
        <taxon>Chromadorea</taxon>
        <taxon>Rhabditida</taxon>
        <taxon>Tylenchina</taxon>
        <taxon>Panagrolaimomorpha</taxon>
        <taxon>Strongyloidoidea</taxon>
        <taxon>Steinernematidae</taxon>
        <taxon>Steinernema</taxon>
    </lineage>
</organism>
<proteinExistence type="predicted"/>
<dbReference type="AlphaFoldDB" id="A0A4U5LNC4"/>
<name>A0A4U5LNC4_STECR</name>
<keyword evidence="2" id="KW-1185">Reference proteome</keyword>
<sequence length="74" mass="8330">MFKPEPKMLQEVSPSLLSPLFEKMGATFAQFCYTNFCYLNVRLRNGLSPKCLNEIANHCATVTPEESLISTNTL</sequence>
<evidence type="ECO:0000313" key="1">
    <source>
        <dbReference type="EMBL" id="TKR57372.1"/>
    </source>
</evidence>